<protein>
    <submittedName>
        <fullName evidence="1">Uncharacterized protein</fullName>
    </submittedName>
</protein>
<accession>A0A415ME20</accession>
<evidence type="ECO:0000313" key="2">
    <source>
        <dbReference type="Proteomes" id="UP000285201"/>
    </source>
</evidence>
<reference evidence="1 2" key="1">
    <citation type="submission" date="2018-08" db="EMBL/GenBank/DDBJ databases">
        <title>A genome reference for cultivated species of the human gut microbiota.</title>
        <authorList>
            <person name="Zou Y."/>
            <person name="Xue W."/>
            <person name="Luo G."/>
        </authorList>
    </citation>
    <scope>NUCLEOTIDE SEQUENCE [LARGE SCALE GENOMIC DNA]</scope>
    <source>
        <strain evidence="1 2">AF36-7BH</strain>
    </source>
</reference>
<dbReference type="Proteomes" id="UP000285201">
    <property type="component" value="Unassembled WGS sequence"/>
</dbReference>
<dbReference type="AlphaFoldDB" id="A0A415ME20"/>
<name>A0A415ME20_9FIRM</name>
<evidence type="ECO:0000313" key="1">
    <source>
        <dbReference type="EMBL" id="RHL71015.1"/>
    </source>
</evidence>
<proteinExistence type="predicted"/>
<comment type="caution">
    <text evidence="1">The sequence shown here is derived from an EMBL/GenBank/DDBJ whole genome shotgun (WGS) entry which is preliminary data.</text>
</comment>
<dbReference type="EMBL" id="QROY01000002">
    <property type="protein sequence ID" value="RHL71015.1"/>
    <property type="molecule type" value="Genomic_DNA"/>
</dbReference>
<sequence>MGEVRRIKVNKSVTKNKLLDYGFRYKENGDYRLYVPIYKWNDKTTIYAYFYINMEENIFTYDIQSEGSTYYPYYNETNSEVNRIITENINTEIIKLIKKGILKTYENN</sequence>
<organism evidence="1 2">
    <name type="scientific">Lachnospira eligens</name>
    <dbReference type="NCBI Taxonomy" id="39485"/>
    <lineage>
        <taxon>Bacteria</taxon>
        <taxon>Bacillati</taxon>
        <taxon>Bacillota</taxon>
        <taxon>Clostridia</taxon>
        <taxon>Lachnospirales</taxon>
        <taxon>Lachnospiraceae</taxon>
        <taxon>Lachnospira</taxon>
    </lineage>
</organism>
<gene>
    <name evidence="1" type="ORF">DW007_02410</name>
</gene>